<dbReference type="SUPFAM" id="SSF49785">
    <property type="entry name" value="Galactose-binding domain-like"/>
    <property type="match status" value="1"/>
</dbReference>
<dbReference type="Gene3D" id="1.25.10.10">
    <property type="entry name" value="Leucine-rich Repeat Variant"/>
    <property type="match status" value="1"/>
</dbReference>
<dbReference type="RefSeq" id="WP_008680343.1">
    <property type="nucleotide sequence ID" value="NZ_ANOH01000223.1"/>
</dbReference>
<evidence type="ECO:0000256" key="4">
    <source>
        <dbReference type="PROSITE-ProRule" id="PRU00433"/>
    </source>
</evidence>
<dbReference type="Gene3D" id="1.10.760.10">
    <property type="entry name" value="Cytochrome c-like domain"/>
    <property type="match status" value="2"/>
</dbReference>
<evidence type="ECO:0000313" key="8">
    <source>
        <dbReference type="Proteomes" id="UP000011885"/>
    </source>
</evidence>
<feature type="domain" description="Cytochrome c" evidence="6">
    <location>
        <begin position="879"/>
        <end position="992"/>
    </location>
</feature>
<reference evidence="7 8" key="1">
    <citation type="journal article" date="2013" name="Mar. Genomics">
        <title>Expression of sulfatases in Rhodopirellula baltica and the diversity of sulfatases in the genus Rhodopirellula.</title>
        <authorList>
            <person name="Wegner C.E."/>
            <person name="Richter-Heitmann T."/>
            <person name="Klindworth A."/>
            <person name="Klockow C."/>
            <person name="Richter M."/>
            <person name="Achstetter T."/>
            <person name="Glockner F.O."/>
            <person name="Harder J."/>
        </authorList>
    </citation>
    <scope>NUCLEOTIDE SEQUENCE [LARGE SCALE GENOMIC DNA]</scope>
    <source>
        <strain evidence="7 8">SM41</strain>
    </source>
</reference>
<dbReference type="SUPFAM" id="SSF46626">
    <property type="entry name" value="Cytochrome c"/>
    <property type="match status" value="2"/>
</dbReference>
<dbReference type="InterPro" id="IPR008979">
    <property type="entry name" value="Galactose-bd-like_sf"/>
</dbReference>
<dbReference type="SUPFAM" id="SSF48371">
    <property type="entry name" value="ARM repeat"/>
    <property type="match status" value="1"/>
</dbReference>
<keyword evidence="3 4" id="KW-0408">Iron</keyword>
<sequence>MGILLSYGNAAEIDASSKAPPLSPEESIATMQVQPGYSVVPVLTEPHVEEPSVVVWDGNGRMYVVEMRTYMQDIDGRNQLAPKSRVSRHEDTDGDGVYDKHTVFADNLVLPRMILPLLDSVVIGETNTLDLKSYRDTDDDGVADEIELWHEGGPRGGNLEHQPSGLVWNIDNWIYTTYTGYRLRFTNQKVKAQPLHYNTGQWGLTHDDVGRMYYSTAGGENPAYAFQQPIIYGQISLSGEQVDGFREVFPIDNVPDVQGGPKRIRDDNTLTQFTGGGGQSVYRGDAMPSDFDGDLIICEPVGRLIRRANVTDDRGRITLANEYDGSEFIAATDPNFRPVNSATGPDGCLYIVDMYRGIIQEGNWVRKGSYLRKVVEDYELDRNIGRGRIYRIEHETTRRGPQPRMLDETPHELLRHLSHPNGWWRSEAQKLIILHADRSVVPQLERLTKEAENALARLHALWTLEGLDAISKRHLIELMADPDPRVRAAAIRISEPYLSTDDQFDPMVKHLGEDESPAVVIQTLLSVNHGGHPNAKSITNWIVDANRDNPNVESIAKQYRSNIASILAERKKFAQLQSRNKALADSVVRGKTIYSTLCITCHGENGKGHPAPQGGDLHLAPPLAGSPRVRGHKARLVRILLQGLIGPIENKNYADGLMMPLATNSDEWIADVANYVRNSWGNQASRIRPTDIRRIRNESASRIGPWTLEDLAYFDPPAMSNRSEWKLNSNVNKANVVKAIDSDLSTRWDTASYQVPGQWLEIELPEPVTPTTLVLDTKRSKGDYPRGYDVEVSEDGKTWSEPVAQGYGDGPVTNIELDTDGSVRYLRITQVGAAKRNYWSIHDMQLHAIPQDSKPPVSMAESLAKVDSKTLAEQARHEGNPQRGAALFYGATISCAKCHDPESGPRLGPDLSVKREGITDQTLVDAILDPSKEIHQDFQQVSVITADGLVLTGFPVRENDDEMVIREPAGGKEIVIAQDDIDDVFPMKVSAMPAGLVNQLTDASQFSDLIRFLIEIQNGGAEALTRLKANR</sequence>
<feature type="domain" description="Cytochrome c" evidence="6">
    <location>
        <begin position="585"/>
        <end position="680"/>
    </location>
</feature>
<dbReference type="InterPro" id="IPR016024">
    <property type="entry name" value="ARM-type_fold"/>
</dbReference>
<dbReference type="Gene3D" id="2.60.120.260">
    <property type="entry name" value="Galactose-binding domain-like"/>
    <property type="match status" value="1"/>
</dbReference>
<keyword evidence="1 4" id="KW-0349">Heme</keyword>
<dbReference type="Proteomes" id="UP000011885">
    <property type="component" value="Unassembled WGS sequence"/>
</dbReference>
<dbReference type="InterPro" id="IPR055557">
    <property type="entry name" value="DUF7133"/>
</dbReference>
<dbReference type="PANTHER" id="PTHR33546:SF1">
    <property type="entry name" value="LARGE, MULTIFUNCTIONAL SECRETED PROTEIN"/>
    <property type="match status" value="1"/>
</dbReference>
<proteinExistence type="predicted"/>
<gene>
    <name evidence="7" type="ORF">RSSM_03327</name>
</gene>
<organism evidence="7 8">
    <name type="scientific">Rhodopirellula sallentina SM41</name>
    <dbReference type="NCBI Taxonomy" id="1263870"/>
    <lineage>
        <taxon>Bacteria</taxon>
        <taxon>Pseudomonadati</taxon>
        <taxon>Planctomycetota</taxon>
        <taxon>Planctomycetia</taxon>
        <taxon>Pirellulales</taxon>
        <taxon>Pirellulaceae</taxon>
        <taxon>Rhodopirellula</taxon>
    </lineage>
</organism>
<dbReference type="InterPro" id="IPR011042">
    <property type="entry name" value="6-blade_b-propeller_TolB-like"/>
</dbReference>
<dbReference type="GO" id="GO:0009055">
    <property type="term" value="F:electron transfer activity"/>
    <property type="evidence" value="ECO:0007669"/>
    <property type="project" value="InterPro"/>
</dbReference>
<protein>
    <submittedName>
        <fullName evidence="7">Membrane-bound dehydrogenase domain-containing protein</fullName>
    </submittedName>
</protein>
<dbReference type="NCBIfam" id="TIGR02603">
    <property type="entry name" value="CxxCH_TIGR02603"/>
    <property type="match status" value="1"/>
</dbReference>
<dbReference type="PATRIC" id="fig|1263870.3.peg.3534"/>
<dbReference type="InterPro" id="IPR011041">
    <property type="entry name" value="Quinoprot_gluc/sorb_DH_b-prop"/>
</dbReference>
<evidence type="ECO:0000256" key="1">
    <source>
        <dbReference type="ARBA" id="ARBA00022617"/>
    </source>
</evidence>
<dbReference type="PROSITE" id="PS51007">
    <property type="entry name" value="CYTC"/>
    <property type="match status" value="2"/>
</dbReference>
<keyword evidence="2 4" id="KW-0479">Metal-binding</keyword>
<comment type="caution">
    <text evidence="7">The sequence shown here is derived from an EMBL/GenBank/DDBJ whole genome shotgun (WGS) entry which is preliminary data.</text>
</comment>
<dbReference type="SUPFAM" id="SSF50952">
    <property type="entry name" value="Soluble quinoprotein glucose dehydrogenase"/>
    <property type="match status" value="1"/>
</dbReference>
<dbReference type="InterPro" id="IPR013427">
    <property type="entry name" value="Haem-bd_dom_put"/>
</dbReference>
<dbReference type="PANTHER" id="PTHR33546">
    <property type="entry name" value="LARGE, MULTIFUNCTIONAL SECRETED PROTEIN-RELATED"/>
    <property type="match status" value="1"/>
</dbReference>
<dbReference type="OrthoDB" id="230287at2"/>
<dbReference type="Pfam" id="PF00754">
    <property type="entry name" value="F5_F8_type_C"/>
    <property type="match status" value="1"/>
</dbReference>
<dbReference type="GO" id="GO:0020037">
    <property type="term" value="F:heme binding"/>
    <property type="evidence" value="ECO:0007669"/>
    <property type="project" value="InterPro"/>
</dbReference>
<dbReference type="InterPro" id="IPR036909">
    <property type="entry name" value="Cyt_c-like_dom_sf"/>
</dbReference>
<dbReference type="InterPro" id="IPR011989">
    <property type="entry name" value="ARM-like"/>
</dbReference>
<accession>M5UGZ8</accession>
<dbReference type="Pfam" id="PF00034">
    <property type="entry name" value="Cytochrom_C"/>
    <property type="match status" value="1"/>
</dbReference>
<feature type="domain" description="F5/8 type C" evidence="5">
    <location>
        <begin position="700"/>
        <end position="849"/>
    </location>
</feature>
<name>M5UGZ8_9BACT</name>
<dbReference type="AlphaFoldDB" id="M5UGZ8"/>
<evidence type="ECO:0000256" key="2">
    <source>
        <dbReference type="ARBA" id="ARBA00022723"/>
    </source>
</evidence>
<dbReference type="InterPro" id="IPR000421">
    <property type="entry name" value="FA58C"/>
</dbReference>
<evidence type="ECO:0000259" key="6">
    <source>
        <dbReference type="PROSITE" id="PS51007"/>
    </source>
</evidence>
<keyword evidence="8" id="KW-1185">Reference proteome</keyword>
<dbReference type="EMBL" id="ANOH01000223">
    <property type="protein sequence ID" value="EMI55293.1"/>
    <property type="molecule type" value="Genomic_DNA"/>
</dbReference>
<dbReference type="InterPro" id="IPR009056">
    <property type="entry name" value="Cyt_c-like_dom"/>
</dbReference>
<evidence type="ECO:0000313" key="7">
    <source>
        <dbReference type="EMBL" id="EMI55293.1"/>
    </source>
</evidence>
<evidence type="ECO:0000256" key="3">
    <source>
        <dbReference type="ARBA" id="ARBA00023004"/>
    </source>
</evidence>
<dbReference type="GO" id="GO:0046872">
    <property type="term" value="F:metal ion binding"/>
    <property type="evidence" value="ECO:0007669"/>
    <property type="project" value="UniProtKB-KW"/>
</dbReference>
<evidence type="ECO:0000259" key="5">
    <source>
        <dbReference type="PROSITE" id="PS50022"/>
    </source>
</evidence>
<dbReference type="Gene3D" id="2.120.10.30">
    <property type="entry name" value="TolB, C-terminal domain"/>
    <property type="match status" value="1"/>
</dbReference>
<dbReference type="Pfam" id="PF23500">
    <property type="entry name" value="DUF7133"/>
    <property type="match status" value="1"/>
</dbReference>
<dbReference type="PROSITE" id="PS50022">
    <property type="entry name" value="FA58C_3"/>
    <property type="match status" value="1"/>
</dbReference>